<feature type="compositionally biased region" description="Polar residues" evidence="1">
    <location>
        <begin position="769"/>
        <end position="786"/>
    </location>
</feature>
<evidence type="ECO:0000313" key="4">
    <source>
        <dbReference type="Proteomes" id="UP000304947"/>
    </source>
</evidence>
<feature type="region of interest" description="Disordered" evidence="1">
    <location>
        <begin position="761"/>
        <end position="786"/>
    </location>
</feature>
<dbReference type="Pfam" id="PF01822">
    <property type="entry name" value="WSC"/>
    <property type="match status" value="2"/>
</dbReference>
<dbReference type="PROSITE" id="PS51212">
    <property type="entry name" value="WSC"/>
    <property type="match status" value="2"/>
</dbReference>
<dbReference type="InterPro" id="IPR002889">
    <property type="entry name" value="WSC_carb-bd"/>
</dbReference>
<organism evidence="3 4">
    <name type="scientific">Aureobasidium pullulans</name>
    <name type="common">Black yeast</name>
    <name type="synonym">Pullularia pullulans</name>
    <dbReference type="NCBI Taxonomy" id="5580"/>
    <lineage>
        <taxon>Eukaryota</taxon>
        <taxon>Fungi</taxon>
        <taxon>Dikarya</taxon>
        <taxon>Ascomycota</taxon>
        <taxon>Pezizomycotina</taxon>
        <taxon>Dothideomycetes</taxon>
        <taxon>Dothideomycetidae</taxon>
        <taxon>Dothideales</taxon>
        <taxon>Saccotheciaceae</taxon>
        <taxon>Aureobasidium</taxon>
    </lineage>
</organism>
<feature type="domain" description="WSC" evidence="2">
    <location>
        <begin position="507"/>
        <end position="606"/>
    </location>
</feature>
<protein>
    <submittedName>
        <fullName evidence="3">WSC-domain-containing protein</fullName>
    </submittedName>
</protein>
<dbReference type="EMBL" id="QZBU01002154">
    <property type="protein sequence ID" value="TIA43254.1"/>
    <property type="molecule type" value="Genomic_DNA"/>
</dbReference>
<reference evidence="3 4" key="1">
    <citation type="submission" date="2018-10" db="EMBL/GenBank/DDBJ databases">
        <title>Fifty Aureobasidium pullulans genomes reveal a recombining polyextremotolerant generalist.</title>
        <authorList>
            <person name="Gostincar C."/>
            <person name="Turk M."/>
            <person name="Zajc J."/>
            <person name="Gunde-Cimerman N."/>
        </authorList>
    </citation>
    <scope>NUCLEOTIDE SEQUENCE [LARGE SCALE GENOMIC DNA]</scope>
    <source>
        <strain evidence="3 4">EXF-3380</strain>
    </source>
</reference>
<accession>A0A4T0CDY3</accession>
<dbReference type="SMART" id="SM00321">
    <property type="entry name" value="WSC"/>
    <property type="match status" value="2"/>
</dbReference>
<dbReference type="InterPro" id="IPR018535">
    <property type="entry name" value="DUF1996"/>
</dbReference>
<feature type="domain" description="WSC" evidence="2">
    <location>
        <begin position="382"/>
        <end position="482"/>
    </location>
</feature>
<sequence>MQLKNAVAALAFASIGGVNAFFRVNCAKIQVGRIDPIVNPGALAAHCHSIVGGSNIGVNATFDSLYNSECTSCEVSEDKSAYWTPNLYYQHANGSFEEVPHDGSVIYYLARGQNANDIVSFPKGFQMLSGNKALRAANQSGMTWGSSKYRNRPISDAVSYACLSAKGGPETPNLPADPRVCINGLRAQIHFQTCWNGRDLYKADNSHVAHMTQIDNGVCPPGYPYQFPHLFLETNYAVTKVSNLNDGGRFVFSQGDPTGYGFHGDFQNGWNDDVLKDAIATCLVDGQDDSGTIDDCPALLKHWNPQFSQNCPIRPPQINERATGMIDKLPGCIRVTDGPGAATAADMECPASVPQASISRTVDSTPRPTFNPSIGTEFGNKFNKVVGCGNDSYVNNGFRTLNALSTTLTGMTVEYCQTYCTKRGYQYSGLEYGNQCYCDLAINPTAIIANQANFTKGCNIFCPGNRSEICGGAFYMSLYNNTDPAFKPTTDLTKSVIQLTVPVAPFNKTYVGCATEGSGGRALNSSTLINTNMTLAQCAAFAETKNTAFYGLENFNECYVGNGLASGAKIVDTATDISLSKCRYRCVGNFSQVCGGSGALSVYSNPAYKPVQIVPNVGKYNSKGCVQEPTTGGRALKGGSTTATDMTVEKLLNMAHNATVALKWKQEPRQSNATPRSSCYVPAISTNIMKACCDGHPMIPYTHPLDEPGNYTRGGAWCQLGDKGANDWIDCVLRLGAEAPFKCQGPLGDSEINLNKTMESAPKNETTEDSNIQNNGAALDSNTSNNGTSDHLDEISLCSGSTPFYIPGTANSCSMPVCGNNSALMQYCCRDNPVVPYSADGKEHPYHLYEGSYCSMGNMTIDDWMSCVKFTGAVRPWSCSWPDNSTTDDSGANSNGTADDSSAANNEISENSGVAHYPGGWKSVAMGYSMMGLLLSIAVTL</sequence>
<feature type="region of interest" description="Disordered" evidence="1">
    <location>
        <begin position="884"/>
        <end position="905"/>
    </location>
</feature>
<dbReference type="PANTHER" id="PTHR43662">
    <property type="match status" value="1"/>
</dbReference>
<evidence type="ECO:0000313" key="3">
    <source>
        <dbReference type="EMBL" id="TIA43254.1"/>
    </source>
</evidence>
<dbReference type="Pfam" id="PF09362">
    <property type="entry name" value="DUF1996"/>
    <property type="match status" value="1"/>
</dbReference>
<name>A0A4T0CDY3_AURPU</name>
<proteinExistence type="predicted"/>
<gene>
    <name evidence="3" type="ORF">D6C83_06122</name>
</gene>
<dbReference type="Proteomes" id="UP000304947">
    <property type="component" value="Unassembled WGS sequence"/>
</dbReference>
<dbReference type="PANTHER" id="PTHR43662:SF3">
    <property type="entry name" value="DOMAIN PROTEIN, PUTATIVE (AFU_ORTHOLOGUE AFUA_6G11970)-RELATED"/>
    <property type="match status" value="1"/>
</dbReference>
<dbReference type="AlphaFoldDB" id="A0A4T0CDY3"/>
<comment type="caution">
    <text evidence="3">The sequence shown here is derived from an EMBL/GenBank/DDBJ whole genome shotgun (WGS) entry which is preliminary data.</text>
</comment>
<evidence type="ECO:0000259" key="2">
    <source>
        <dbReference type="PROSITE" id="PS51212"/>
    </source>
</evidence>
<evidence type="ECO:0000256" key="1">
    <source>
        <dbReference type="SAM" id="MobiDB-lite"/>
    </source>
</evidence>
<feature type="compositionally biased region" description="Polar residues" evidence="1">
    <location>
        <begin position="884"/>
        <end position="900"/>
    </location>
</feature>